<keyword evidence="5" id="KW-1185">Reference proteome</keyword>
<dbReference type="Proteomes" id="UP000596660">
    <property type="component" value="Unplaced"/>
</dbReference>
<comment type="similarity">
    <text evidence="1">Belongs to the plant acyltransferase family.</text>
</comment>
<dbReference type="SMR" id="A0A803LGK8"/>
<dbReference type="PANTHER" id="PTHR31623:SF110">
    <property type="entry name" value="VINORINE SYNTHASE-LIKE"/>
    <property type="match status" value="1"/>
</dbReference>
<keyword evidence="3" id="KW-0012">Acyltransferase</keyword>
<evidence type="ECO:0000313" key="4">
    <source>
        <dbReference type="EnsemblPlants" id="AUR62013105-RA:cds"/>
    </source>
</evidence>
<dbReference type="PANTHER" id="PTHR31623">
    <property type="entry name" value="F21J9.9"/>
    <property type="match status" value="1"/>
</dbReference>
<organism evidence="4 5">
    <name type="scientific">Chenopodium quinoa</name>
    <name type="common">Quinoa</name>
    <dbReference type="NCBI Taxonomy" id="63459"/>
    <lineage>
        <taxon>Eukaryota</taxon>
        <taxon>Viridiplantae</taxon>
        <taxon>Streptophyta</taxon>
        <taxon>Embryophyta</taxon>
        <taxon>Tracheophyta</taxon>
        <taxon>Spermatophyta</taxon>
        <taxon>Magnoliopsida</taxon>
        <taxon>eudicotyledons</taxon>
        <taxon>Gunneridae</taxon>
        <taxon>Pentapetalae</taxon>
        <taxon>Caryophyllales</taxon>
        <taxon>Chenopodiaceae</taxon>
        <taxon>Chenopodioideae</taxon>
        <taxon>Atripliceae</taxon>
        <taxon>Chenopodium</taxon>
    </lineage>
</organism>
<evidence type="ECO:0000313" key="5">
    <source>
        <dbReference type="Proteomes" id="UP000596660"/>
    </source>
</evidence>
<dbReference type="OMA" id="VISITCY"/>
<evidence type="ECO:0000256" key="3">
    <source>
        <dbReference type="ARBA" id="ARBA00023315"/>
    </source>
</evidence>
<sequence length="99" mass="10946">MELPVEILSREIIKPATPTPPHLKCHKLSLMDQLNPLKYVISITCYAPTPTEDHSTITVARLKQSLSKALSLFYPLAGRLAPDESSIDCNDQGILFVEA</sequence>
<evidence type="ECO:0000256" key="1">
    <source>
        <dbReference type="ARBA" id="ARBA00009861"/>
    </source>
</evidence>
<reference evidence="4" key="2">
    <citation type="submission" date="2021-03" db="UniProtKB">
        <authorList>
            <consortium name="EnsemblPlants"/>
        </authorList>
    </citation>
    <scope>IDENTIFICATION</scope>
</reference>
<evidence type="ECO:0000256" key="2">
    <source>
        <dbReference type="ARBA" id="ARBA00022679"/>
    </source>
</evidence>
<reference evidence="4" key="1">
    <citation type="journal article" date="2017" name="Nature">
        <title>The genome of Chenopodium quinoa.</title>
        <authorList>
            <person name="Jarvis D.E."/>
            <person name="Ho Y.S."/>
            <person name="Lightfoot D.J."/>
            <person name="Schmoeckel S.M."/>
            <person name="Li B."/>
            <person name="Borm T.J.A."/>
            <person name="Ohyanagi H."/>
            <person name="Mineta K."/>
            <person name="Michell C.T."/>
            <person name="Saber N."/>
            <person name="Kharbatia N.M."/>
            <person name="Rupper R.R."/>
            <person name="Sharp A.R."/>
            <person name="Dally N."/>
            <person name="Boughton B.A."/>
            <person name="Woo Y.H."/>
            <person name="Gao G."/>
            <person name="Schijlen E.G.W.M."/>
            <person name="Guo X."/>
            <person name="Momin A.A."/>
            <person name="Negrao S."/>
            <person name="Al-Babili S."/>
            <person name="Gehring C."/>
            <person name="Roessner U."/>
            <person name="Jung C."/>
            <person name="Murphy K."/>
            <person name="Arold S.T."/>
            <person name="Gojobori T."/>
            <person name="van der Linden C.G."/>
            <person name="van Loo E.N."/>
            <person name="Jellen E.N."/>
            <person name="Maughan P.J."/>
            <person name="Tester M."/>
        </authorList>
    </citation>
    <scope>NUCLEOTIDE SEQUENCE [LARGE SCALE GENOMIC DNA]</scope>
    <source>
        <strain evidence="4">cv. PI 614886</strain>
    </source>
</reference>
<keyword evidence="2" id="KW-0808">Transferase</keyword>
<protein>
    <submittedName>
        <fullName evidence="4">Uncharacterized protein</fullName>
    </submittedName>
</protein>
<dbReference type="InterPro" id="IPR023213">
    <property type="entry name" value="CAT-like_dom_sf"/>
</dbReference>
<accession>A0A803LGK8</accession>
<dbReference type="Gramene" id="AUR62013105-RA">
    <property type="protein sequence ID" value="AUR62013105-RA:cds"/>
    <property type="gene ID" value="AUR62013105"/>
</dbReference>
<dbReference type="GO" id="GO:0016746">
    <property type="term" value="F:acyltransferase activity"/>
    <property type="evidence" value="ECO:0007669"/>
    <property type="project" value="UniProtKB-KW"/>
</dbReference>
<proteinExistence type="inferred from homology"/>
<dbReference type="EnsemblPlants" id="AUR62013105-RA">
    <property type="protein sequence ID" value="AUR62013105-RA:cds"/>
    <property type="gene ID" value="AUR62013105"/>
</dbReference>
<dbReference type="AlphaFoldDB" id="A0A803LGK8"/>
<dbReference type="Gene3D" id="3.30.559.10">
    <property type="entry name" value="Chloramphenicol acetyltransferase-like domain"/>
    <property type="match status" value="1"/>
</dbReference>
<name>A0A803LGK8_CHEQI</name>
<dbReference type="Pfam" id="PF02458">
    <property type="entry name" value="Transferase"/>
    <property type="match status" value="1"/>
</dbReference>